<reference evidence="5" key="1">
    <citation type="journal article" date="2021" name="Proc. Natl. Acad. Sci. U.S.A.">
        <title>A Catalog of Tens of Thousands of Viruses from Human Metagenomes Reveals Hidden Associations with Chronic Diseases.</title>
        <authorList>
            <person name="Tisza M.J."/>
            <person name="Buck C.B."/>
        </authorList>
    </citation>
    <scope>NUCLEOTIDE SEQUENCE</scope>
    <source>
        <strain evidence="5">Ct3lF2</strain>
    </source>
</reference>
<proteinExistence type="predicted"/>
<feature type="domain" description="Phage capsid-like C-terminal" evidence="4">
    <location>
        <begin position="130"/>
        <end position="412"/>
    </location>
</feature>
<evidence type="ECO:0000256" key="1">
    <source>
        <dbReference type="ARBA" id="ARBA00004328"/>
    </source>
</evidence>
<keyword evidence="2" id="KW-0946">Virion</keyword>
<evidence type="ECO:0000256" key="3">
    <source>
        <dbReference type="SAM" id="MobiDB-lite"/>
    </source>
</evidence>
<dbReference type="Pfam" id="PF05065">
    <property type="entry name" value="Phage_capsid"/>
    <property type="match status" value="1"/>
</dbReference>
<protein>
    <submittedName>
        <fullName evidence="5">Major capsid protein</fullName>
    </submittedName>
</protein>
<accession>A0A8S5PPL0</accession>
<evidence type="ECO:0000313" key="5">
    <source>
        <dbReference type="EMBL" id="DAE08704.1"/>
    </source>
</evidence>
<organism evidence="5">
    <name type="scientific">Siphoviridae sp. ct3lF2</name>
    <dbReference type="NCBI Taxonomy" id="2825324"/>
    <lineage>
        <taxon>Viruses</taxon>
        <taxon>Duplodnaviria</taxon>
        <taxon>Heunggongvirae</taxon>
        <taxon>Uroviricota</taxon>
        <taxon>Caudoviricetes</taxon>
    </lineage>
</organism>
<dbReference type="SUPFAM" id="SSF56563">
    <property type="entry name" value="Major capsid protein gp5"/>
    <property type="match status" value="1"/>
</dbReference>
<dbReference type="Gene3D" id="3.30.2400.10">
    <property type="entry name" value="Major capsid protein gp5"/>
    <property type="match status" value="1"/>
</dbReference>
<evidence type="ECO:0000259" key="4">
    <source>
        <dbReference type="Pfam" id="PF05065"/>
    </source>
</evidence>
<dbReference type="EMBL" id="BK015473">
    <property type="protein sequence ID" value="DAE08704.1"/>
    <property type="molecule type" value="Genomic_DNA"/>
</dbReference>
<feature type="region of interest" description="Disordered" evidence="3">
    <location>
        <begin position="27"/>
        <end position="49"/>
    </location>
</feature>
<dbReference type="InterPro" id="IPR024455">
    <property type="entry name" value="Phage_capsid"/>
</dbReference>
<dbReference type="GO" id="GO:0044423">
    <property type="term" value="C:virion component"/>
    <property type="evidence" value="ECO:0007669"/>
    <property type="project" value="UniProtKB-KW"/>
</dbReference>
<dbReference type="NCBIfam" id="TIGR01554">
    <property type="entry name" value="major_cap_HK97"/>
    <property type="match status" value="1"/>
</dbReference>
<sequence>MAKMTKEELNSMIAEQVKAAVASALETKAAPPAAHEEGDGSNASGTKGAPAAAAVERKYAGIYMATGSPEADPHPTKQEKGIGWARAVKAVSQSGGDPDKALHIAQKMYTDDAILHRELKAMSATSPSEGGYFIPEIYLQEIIELLRPLTIIGSLGARTISAPNGNVTIPKIKGGASAHYVGEKRKAPASKMTVGTKKLSVKTLITKVVVTNDLIRSNAYGADRVVLDDALAAMAERKNAAVLNGKGTEFEPLGILNTAGVQTFDVGAIPDSGITGTMMAKLLQKNVRDNGTLGFVLNGYLWEVLYNMVNSSGNYVYRASMDEGKLGKHPYFVSDAIAVGNDANVKTSLIFGRWSDLIIADQLDMETRLFDQGSVEDEDGLISAIDEDYSILRILSTHDFGVRHEESFVVAKNIYTKAE</sequence>
<evidence type="ECO:0000256" key="2">
    <source>
        <dbReference type="ARBA" id="ARBA00022844"/>
    </source>
</evidence>
<name>A0A8S5PPL0_9CAUD</name>
<comment type="subcellular location">
    <subcellularLocation>
        <location evidence="1">Virion</location>
    </subcellularLocation>
</comment>
<dbReference type="InterPro" id="IPR054612">
    <property type="entry name" value="Phage_capsid-like_C"/>
</dbReference>